<keyword evidence="2" id="KW-1185">Reference proteome</keyword>
<proteinExistence type="predicted"/>
<dbReference type="EMBL" id="SRLO01000465">
    <property type="protein sequence ID" value="TNN55115.1"/>
    <property type="molecule type" value="Genomic_DNA"/>
</dbReference>
<name>A0A4Z2GPT1_9TELE</name>
<dbReference type="AlphaFoldDB" id="A0A4Z2GPT1"/>
<evidence type="ECO:0000313" key="1">
    <source>
        <dbReference type="EMBL" id="TNN55115.1"/>
    </source>
</evidence>
<evidence type="ECO:0000313" key="2">
    <source>
        <dbReference type="Proteomes" id="UP000314294"/>
    </source>
</evidence>
<sequence length="81" mass="9033">MLTGVHRGAVSFWRSSASVRRPSAPDRTRGDGFGSSIIHRGSSWLNGERHVFWSPAGRCHESITEKPQLVIEKEVMETNAK</sequence>
<dbReference type="Proteomes" id="UP000314294">
    <property type="component" value="Unassembled WGS sequence"/>
</dbReference>
<reference evidence="1 2" key="1">
    <citation type="submission" date="2019-03" db="EMBL/GenBank/DDBJ databases">
        <title>First draft genome of Liparis tanakae, snailfish: a comprehensive survey of snailfish specific genes.</title>
        <authorList>
            <person name="Kim W."/>
            <person name="Song I."/>
            <person name="Jeong J.-H."/>
            <person name="Kim D."/>
            <person name="Kim S."/>
            <person name="Ryu S."/>
            <person name="Song J.Y."/>
            <person name="Lee S.K."/>
        </authorList>
    </citation>
    <scope>NUCLEOTIDE SEQUENCE [LARGE SCALE GENOMIC DNA]</scope>
    <source>
        <tissue evidence="1">Muscle</tissue>
    </source>
</reference>
<accession>A0A4Z2GPT1</accession>
<comment type="caution">
    <text evidence="1">The sequence shown here is derived from an EMBL/GenBank/DDBJ whole genome shotgun (WGS) entry which is preliminary data.</text>
</comment>
<gene>
    <name evidence="1" type="ORF">EYF80_034699</name>
</gene>
<organism evidence="1 2">
    <name type="scientific">Liparis tanakae</name>
    <name type="common">Tanaka's snailfish</name>
    <dbReference type="NCBI Taxonomy" id="230148"/>
    <lineage>
        <taxon>Eukaryota</taxon>
        <taxon>Metazoa</taxon>
        <taxon>Chordata</taxon>
        <taxon>Craniata</taxon>
        <taxon>Vertebrata</taxon>
        <taxon>Euteleostomi</taxon>
        <taxon>Actinopterygii</taxon>
        <taxon>Neopterygii</taxon>
        <taxon>Teleostei</taxon>
        <taxon>Neoteleostei</taxon>
        <taxon>Acanthomorphata</taxon>
        <taxon>Eupercaria</taxon>
        <taxon>Perciformes</taxon>
        <taxon>Cottioidei</taxon>
        <taxon>Cottales</taxon>
        <taxon>Liparidae</taxon>
        <taxon>Liparis</taxon>
    </lineage>
</organism>
<protein>
    <submittedName>
        <fullName evidence="1">Uncharacterized protein</fullName>
    </submittedName>
</protein>